<dbReference type="OMA" id="CIEDFSC"/>
<dbReference type="Proteomes" id="UP000053676">
    <property type="component" value="Unassembled WGS sequence"/>
</dbReference>
<dbReference type="InterPro" id="IPR003609">
    <property type="entry name" value="Pan_app"/>
</dbReference>
<accession>W2TVN9</accession>
<evidence type="ECO:0000259" key="1">
    <source>
        <dbReference type="PROSITE" id="PS50948"/>
    </source>
</evidence>
<dbReference type="OrthoDB" id="5782698at2759"/>
<protein>
    <submittedName>
        <fullName evidence="2">PAN domain protein</fullName>
    </submittedName>
</protein>
<gene>
    <name evidence="2" type="ORF">NECAME_16912</name>
</gene>
<sequence length="234" mass="26046">MASLLGSEPLTTTMPTSFSTSTTDGPISSLRVLYPFMVFFSVLSSSHASGRCFNTEKGLSIEGGDYRRLRSIDHRGCAVECRDDPSCLAYEWMESAELCYLKSRSLSGDLIKKKDTLIGFCLDEEDELRDRFRDHAVTGPELASLAGLDGDQCKAACFTIPEAAIYSWTPDDDEDDDATIGLWTALFRVSAGRTCKCMGALRSIKLVFNAFSGFLGPRKRRLRQVKQFNIHSRY</sequence>
<name>W2TVN9_NECAM</name>
<dbReference type="PROSITE" id="PS50948">
    <property type="entry name" value="PAN"/>
    <property type="match status" value="1"/>
</dbReference>
<dbReference type="EMBL" id="KI657807">
    <property type="protein sequence ID" value="ETN85117.1"/>
    <property type="molecule type" value="Genomic_DNA"/>
</dbReference>
<evidence type="ECO:0000313" key="3">
    <source>
        <dbReference type="Proteomes" id="UP000053676"/>
    </source>
</evidence>
<dbReference type="KEGG" id="nai:NECAME_16912"/>
<dbReference type="Pfam" id="PF14295">
    <property type="entry name" value="PAN_4"/>
    <property type="match status" value="1"/>
</dbReference>
<proteinExistence type="predicted"/>
<feature type="domain" description="Apple" evidence="1">
    <location>
        <begin position="52"/>
        <end position="121"/>
    </location>
</feature>
<dbReference type="AlphaFoldDB" id="W2TVN9"/>
<organism evidence="2 3">
    <name type="scientific">Necator americanus</name>
    <name type="common">Human hookworm</name>
    <dbReference type="NCBI Taxonomy" id="51031"/>
    <lineage>
        <taxon>Eukaryota</taxon>
        <taxon>Metazoa</taxon>
        <taxon>Ecdysozoa</taxon>
        <taxon>Nematoda</taxon>
        <taxon>Chromadorea</taxon>
        <taxon>Rhabditida</taxon>
        <taxon>Rhabditina</taxon>
        <taxon>Rhabditomorpha</taxon>
        <taxon>Strongyloidea</taxon>
        <taxon>Ancylostomatidae</taxon>
        <taxon>Bunostominae</taxon>
        <taxon>Necator</taxon>
    </lineage>
</organism>
<dbReference type="Gene3D" id="3.50.4.10">
    <property type="entry name" value="Hepatocyte Growth Factor"/>
    <property type="match status" value="1"/>
</dbReference>
<reference evidence="3" key="1">
    <citation type="journal article" date="2014" name="Nat. Genet.">
        <title>Genome of the human hookworm Necator americanus.</title>
        <authorList>
            <person name="Tang Y.T."/>
            <person name="Gao X."/>
            <person name="Rosa B.A."/>
            <person name="Abubucker S."/>
            <person name="Hallsworth-Pepin K."/>
            <person name="Martin J."/>
            <person name="Tyagi R."/>
            <person name="Heizer E."/>
            <person name="Zhang X."/>
            <person name="Bhonagiri-Palsikar V."/>
            <person name="Minx P."/>
            <person name="Warren W.C."/>
            <person name="Wang Q."/>
            <person name="Zhan B."/>
            <person name="Hotez P.J."/>
            <person name="Sternberg P.W."/>
            <person name="Dougall A."/>
            <person name="Gaze S.T."/>
            <person name="Mulvenna J."/>
            <person name="Sotillo J."/>
            <person name="Ranganathan S."/>
            <person name="Rabelo E.M."/>
            <person name="Wilson R.K."/>
            <person name="Felgner P.L."/>
            <person name="Bethony J."/>
            <person name="Hawdon J.M."/>
            <person name="Gasser R.B."/>
            <person name="Loukas A."/>
            <person name="Mitreva M."/>
        </authorList>
    </citation>
    <scope>NUCLEOTIDE SEQUENCE [LARGE SCALE GENOMIC DNA]</scope>
</reference>
<keyword evidence="3" id="KW-1185">Reference proteome</keyword>
<evidence type="ECO:0000313" key="2">
    <source>
        <dbReference type="EMBL" id="ETN85117.1"/>
    </source>
</evidence>